<dbReference type="EMBL" id="VTPC01077329">
    <property type="protein sequence ID" value="KAF2888427.1"/>
    <property type="molecule type" value="Genomic_DNA"/>
</dbReference>
<name>A0A8K0CQG8_IGNLU</name>
<keyword evidence="2" id="KW-0325">Glycoprotein</keyword>
<dbReference type="OrthoDB" id="3200163at2759"/>
<dbReference type="Gene3D" id="3.40.50.1820">
    <property type="entry name" value="alpha/beta hydrolase"/>
    <property type="match status" value="1"/>
</dbReference>
<dbReference type="InterPro" id="IPR002018">
    <property type="entry name" value="CarbesteraseB"/>
</dbReference>
<comment type="similarity">
    <text evidence="1">Belongs to the type-B carboxylesterase/lipase family.</text>
</comment>
<dbReference type="PANTHER" id="PTHR43903">
    <property type="entry name" value="NEUROLIGIN"/>
    <property type="match status" value="1"/>
</dbReference>
<keyword evidence="6" id="KW-1185">Reference proteome</keyword>
<evidence type="ECO:0000256" key="1">
    <source>
        <dbReference type="ARBA" id="ARBA00005964"/>
    </source>
</evidence>
<sequence>PLILPFQRQGCIHGEELPYLFGAPLVGGFMHFGRNYTKSEVLLAETTMIYWSNFARSGNPNEPPEADGSHGGRQERSKLKNIEWTAYEAVHKKYLNLGSYFILLFKSSDNLI</sequence>
<evidence type="ECO:0000313" key="5">
    <source>
        <dbReference type="EMBL" id="KAF2888427.1"/>
    </source>
</evidence>
<proteinExistence type="inferred from homology"/>
<dbReference type="InterPro" id="IPR051093">
    <property type="entry name" value="Neuroligin/BSAL"/>
</dbReference>
<dbReference type="Pfam" id="PF00135">
    <property type="entry name" value="COesterase"/>
    <property type="match status" value="1"/>
</dbReference>
<evidence type="ECO:0000259" key="4">
    <source>
        <dbReference type="Pfam" id="PF00135"/>
    </source>
</evidence>
<accession>A0A8K0CQG8</accession>
<evidence type="ECO:0000256" key="2">
    <source>
        <dbReference type="ARBA" id="ARBA00023180"/>
    </source>
</evidence>
<gene>
    <name evidence="5" type="ORF">ILUMI_17746</name>
</gene>
<evidence type="ECO:0000256" key="3">
    <source>
        <dbReference type="SAM" id="MobiDB-lite"/>
    </source>
</evidence>
<evidence type="ECO:0000313" key="6">
    <source>
        <dbReference type="Proteomes" id="UP000801492"/>
    </source>
</evidence>
<organism evidence="5 6">
    <name type="scientific">Ignelater luminosus</name>
    <name type="common">Cucubano</name>
    <name type="synonym">Pyrophorus luminosus</name>
    <dbReference type="NCBI Taxonomy" id="2038154"/>
    <lineage>
        <taxon>Eukaryota</taxon>
        <taxon>Metazoa</taxon>
        <taxon>Ecdysozoa</taxon>
        <taxon>Arthropoda</taxon>
        <taxon>Hexapoda</taxon>
        <taxon>Insecta</taxon>
        <taxon>Pterygota</taxon>
        <taxon>Neoptera</taxon>
        <taxon>Endopterygota</taxon>
        <taxon>Coleoptera</taxon>
        <taxon>Polyphaga</taxon>
        <taxon>Elateriformia</taxon>
        <taxon>Elateroidea</taxon>
        <taxon>Elateridae</taxon>
        <taxon>Agrypninae</taxon>
        <taxon>Pyrophorini</taxon>
        <taxon>Ignelater</taxon>
    </lineage>
</organism>
<dbReference type="InterPro" id="IPR029058">
    <property type="entry name" value="AB_hydrolase_fold"/>
</dbReference>
<reference evidence="5" key="1">
    <citation type="submission" date="2019-08" db="EMBL/GenBank/DDBJ databases">
        <title>The genome of the North American firefly Photinus pyralis.</title>
        <authorList>
            <consortium name="Photinus pyralis genome working group"/>
            <person name="Fallon T.R."/>
            <person name="Sander Lower S.E."/>
            <person name="Weng J.-K."/>
        </authorList>
    </citation>
    <scope>NUCLEOTIDE SEQUENCE</scope>
    <source>
        <strain evidence="5">TRF0915ILg1</strain>
        <tissue evidence="5">Whole body</tissue>
    </source>
</reference>
<dbReference type="SUPFAM" id="SSF53474">
    <property type="entry name" value="alpha/beta-Hydrolases"/>
    <property type="match status" value="1"/>
</dbReference>
<feature type="non-terminal residue" evidence="5">
    <location>
        <position position="1"/>
    </location>
</feature>
<dbReference type="Proteomes" id="UP000801492">
    <property type="component" value="Unassembled WGS sequence"/>
</dbReference>
<protein>
    <recommendedName>
        <fullName evidence="4">Carboxylesterase type B domain-containing protein</fullName>
    </recommendedName>
</protein>
<feature type="compositionally biased region" description="Basic and acidic residues" evidence="3">
    <location>
        <begin position="67"/>
        <end position="76"/>
    </location>
</feature>
<comment type="caution">
    <text evidence="5">The sequence shown here is derived from an EMBL/GenBank/DDBJ whole genome shotgun (WGS) entry which is preliminary data.</text>
</comment>
<dbReference type="AlphaFoldDB" id="A0A8K0CQG8"/>
<feature type="region of interest" description="Disordered" evidence="3">
    <location>
        <begin position="57"/>
        <end position="76"/>
    </location>
</feature>
<feature type="domain" description="Carboxylesterase type B" evidence="4">
    <location>
        <begin position="8"/>
        <end position="98"/>
    </location>
</feature>